<proteinExistence type="inferred from homology"/>
<dbReference type="GO" id="GO:0016491">
    <property type="term" value="F:oxidoreductase activity"/>
    <property type="evidence" value="ECO:0007669"/>
    <property type="project" value="UniProtKB-KW"/>
</dbReference>
<evidence type="ECO:0008006" key="5">
    <source>
        <dbReference type="Google" id="ProtNLM"/>
    </source>
</evidence>
<dbReference type="Gene3D" id="3.40.50.720">
    <property type="entry name" value="NAD(P)-binding Rossmann-like Domain"/>
    <property type="match status" value="1"/>
</dbReference>
<evidence type="ECO:0000256" key="2">
    <source>
        <dbReference type="ARBA" id="ARBA00023002"/>
    </source>
</evidence>
<evidence type="ECO:0000313" key="4">
    <source>
        <dbReference type="Proteomes" id="UP000293360"/>
    </source>
</evidence>
<sequence>MASAPIVLILGSGANIGAAVASRFDKLGYQVALVSRQGSDGDAPTRTPEGYLKIRADLADAEAYAGIYSSVREALGGVPSVVVFNAASLTPAAEPGNMFSVPLDGFQRDFDLSVKGAFVAAREAYRLWSSESEANDGGVKKQFIMTGNKLARSILPNPNFTTLGLAKSASAYWIGLADKLYREKGFRFFVADQRVAGGSPAGNNADAEAHAELFTRLARDPEPWPFYITFVDGTKYEKFENGSWDE</sequence>
<dbReference type="AlphaFoldDB" id="A0A4Q4TI41"/>
<dbReference type="Pfam" id="PF00106">
    <property type="entry name" value="adh_short"/>
    <property type="match status" value="1"/>
</dbReference>
<dbReference type="SUPFAM" id="SSF51735">
    <property type="entry name" value="NAD(P)-binding Rossmann-fold domains"/>
    <property type="match status" value="1"/>
</dbReference>
<accession>A0A4Q4TI41</accession>
<keyword evidence="4" id="KW-1185">Reference proteome</keyword>
<dbReference type="InterPro" id="IPR036291">
    <property type="entry name" value="NAD(P)-bd_dom_sf"/>
</dbReference>
<evidence type="ECO:0000313" key="3">
    <source>
        <dbReference type="EMBL" id="RYP05200.1"/>
    </source>
</evidence>
<reference evidence="3 4" key="1">
    <citation type="submission" date="2018-06" db="EMBL/GenBank/DDBJ databases">
        <title>Complete Genomes of Monosporascus.</title>
        <authorList>
            <person name="Robinson A.J."/>
            <person name="Natvig D.O."/>
        </authorList>
    </citation>
    <scope>NUCLEOTIDE SEQUENCE [LARGE SCALE GENOMIC DNA]</scope>
    <source>
        <strain evidence="3 4">CBS 110550</strain>
    </source>
</reference>
<dbReference type="Proteomes" id="UP000293360">
    <property type="component" value="Unassembled WGS sequence"/>
</dbReference>
<dbReference type="InterPro" id="IPR002347">
    <property type="entry name" value="SDR_fam"/>
</dbReference>
<gene>
    <name evidence="3" type="ORF">DL764_003980</name>
</gene>
<comment type="caution">
    <text evidence="3">The sequence shown here is derived from an EMBL/GenBank/DDBJ whole genome shotgun (WGS) entry which is preliminary data.</text>
</comment>
<dbReference type="CDD" id="cd05233">
    <property type="entry name" value="SDR_c"/>
    <property type="match status" value="1"/>
</dbReference>
<dbReference type="EMBL" id="QJNU01000177">
    <property type="protein sequence ID" value="RYP05200.1"/>
    <property type="molecule type" value="Genomic_DNA"/>
</dbReference>
<dbReference type="OrthoDB" id="5336600at2759"/>
<dbReference type="PANTHER" id="PTHR43669">
    <property type="entry name" value="5-KETO-D-GLUCONATE 5-REDUCTASE"/>
    <property type="match status" value="1"/>
</dbReference>
<keyword evidence="2" id="KW-0560">Oxidoreductase</keyword>
<dbReference type="PANTHER" id="PTHR43669:SF4">
    <property type="entry name" value="SHORT-CHAIN DEHYDROGENASE"/>
    <property type="match status" value="1"/>
</dbReference>
<evidence type="ECO:0000256" key="1">
    <source>
        <dbReference type="ARBA" id="ARBA00006484"/>
    </source>
</evidence>
<name>A0A4Q4TI41_9PEZI</name>
<comment type="similarity">
    <text evidence="1">Belongs to the short-chain dehydrogenases/reductases (SDR) family.</text>
</comment>
<protein>
    <recommendedName>
        <fullName evidence="5">NAD-dependent epimerase/dehydratase domain-containing protein</fullName>
    </recommendedName>
</protein>
<organism evidence="3 4">
    <name type="scientific">Monosporascus ibericus</name>
    <dbReference type="NCBI Taxonomy" id="155417"/>
    <lineage>
        <taxon>Eukaryota</taxon>
        <taxon>Fungi</taxon>
        <taxon>Dikarya</taxon>
        <taxon>Ascomycota</taxon>
        <taxon>Pezizomycotina</taxon>
        <taxon>Sordariomycetes</taxon>
        <taxon>Xylariomycetidae</taxon>
        <taxon>Xylariales</taxon>
        <taxon>Xylariales incertae sedis</taxon>
        <taxon>Monosporascus</taxon>
    </lineage>
</organism>